<proteinExistence type="inferred from homology"/>
<evidence type="ECO:0000256" key="5">
    <source>
        <dbReference type="ARBA" id="ARBA00023141"/>
    </source>
</evidence>
<dbReference type="SUPFAM" id="SSF51366">
    <property type="entry name" value="Ribulose-phoshate binding barrel"/>
    <property type="match status" value="1"/>
</dbReference>
<dbReference type="PANTHER" id="PTHR43406:SF1">
    <property type="entry name" value="TRYPTOPHAN SYNTHASE ALPHA CHAIN, CHLOROPLASTIC"/>
    <property type="match status" value="1"/>
</dbReference>
<evidence type="ECO:0000256" key="7">
    <source>
        <dbReference type="ARBA" id="ARBA00049047"/>
    </source>
</evidence>
<comment type="function">
    <text evidence="8">The alpha subunit is responsible for the aldol cleavage of indoleglycerol phosphate to indole and glyceraldehyde 3-phosphate.</text>
</comment>
<comment type="subunit">
    <text evidence="2 8">Tetramer of two alpha and two beta chains.</text>
</comment>
<dbReference type="InterPro" id="IPR013785">
    <property type="entry name" value="Aldolase_TIM"/>
</dbReference>
<keyword evidence="6 8" id="KW-0456">Lyase</keyword>
<dbReference type="PROSITE" id="PS00167">
    <property type="entry name" value="TRP_SYNTHASE_ALPHA"/>
    <property type="match status" value="1"/>
</dbReference>
<dbReference type="EC" id="4.2.1.20" evidence="8"/>
<evidence type="ECO:0000256" key="3">
    <source>
        <dbReference type="ARBA" id="ARBA00022605"/>
    </source>
</evidence>
<feature type="active site" description="Proton acceptor" evidence="8">
    <location>
        <position position="49"/>
    </location>
</feature>
<dbReference type="InterPro" id="IPR018204">
    <property type="entry name" value="Trp_synthase_alpha_AS"/>
</dbReference>
<comment type="similarity">
    <text evidence="8 9">Belongs to the TrpA family.</text>
</comment>
<dbReference type="InterPro" id="IPR002028">
    <property type="entry name" value="Trp_synthase_suA"/>
</dbReference>
<dbReference type="Proteomes" id="UP001595733">
    <property type="component" value="Unassembled WGS sequence"/>
</dbReference>
<evidence type="ECO:0000256" key="1">
    <source>
        <dbReference type="ARBA" id="ARBA00004733"/>
    </source>
</evidence>
<evidence type="ECO:0000256" key="8">
    <source>
        <dbReference type="HAMAP-Rule" id="MF_00131"/>
    </source>
</evidence>
<sequence length="265" mass="28067">MSRLQHQIEVRVSRGETAFIPYIMAGDGGLSALRERLQFLEQAGATAVELGIPFSDPVADGPVIQEAGLRALAAGTTLRGVLEEVASFKEELSIPLVIMTYYNPVVQLELTTFAQLAEAAGIAGVIVPDVPLEESEELKAALNDVSIDLIQLVSLTSPAERIGRIAEASQGFVYAVTVNGITGTRQSLPDEVFTHLKALKAVSPVPVMAGFGVSLPEHIEQLGAVVDGVIVGSYVVDAFQKGAEDTILPLIGQALARKDRLAVNK</sequence>
<keyword evidence="4 8" id="KW-0822">Tryptophan biosynthesis</keyword>
<dbReference type="PANTHER" id="PTHR43406">
    <property type="entry name" value="TRYPTOPHAN SYNTHASE, ALPHA CHAIN"/>
    <property type="match status" value="1"/>
</dbReference>
<evidence type="ECO:0000313" key="10">
    <source>
        <dbReference type="EMBL" id="MFC4354952.1"/>
    </source>
</evidence>
<dbReference type="Pfam" id="PF00290">
    <property type="entry name" value="Trp_syntA"/>
    <property type="match status" value="1"/>
</dbReference>
<keyword evidence="11" id="KW-1185">Reference proteome</keyword>
<organism evidence="10 11">
    <name type="scientific">Chryseomicrobium palamuruense</name>
    <dbReference type="NCBI Taxonomy" id="682973"/>
    <lineage>
        <taxon>Bacteria</taxon>
        <taxon>Bacillati</taxon>
        <taxon>Bacillota</taxon>
        <taxon>Bacilli</taxon>
        <taxon>Bacillales</taxon>
        <taxon>Caryophanaceae</taxon>
        <taxon>Chryseomicrobium</taxon>
    </lineage>
</organism>
<dbReference type="InterPro" id="IPR011060">
    <property type="entry name" value="RibuloseP-bd_barrel"/>
</dbReference>
<keyword evidence="5 8" id="KW-0057">Aromatic amino acid biosynthesis</keyword>
<comment type="pathway">
    <text evidence="1 8">Amino-acid biosynthesis; L-tryptophan biosynthesis; L-tryptophan from chorismate: step 5/5.</text>
</comment>
<dbReference type="Gene3D" id="3.20.20.70">
    <property type="entry name" value="Aldolase class I"/>
    <property type="match status" value="1"/>
</dbReference>
<evidence type="ECO:0000313" key="11">
    <source>
        <dbReference type="Proteomes" id="UP001595733"/>
    </source>
</evidence>
<dbReference type="RefSeq" id="WP_378141247.1">
    <property type="nucleotide sequence ID" value="NZ_JBHSEF010000021.1"/>
</dbReference>
<comment type="catalytic activity">
    <reaction evidence="7 8">
        <text>(1S,2R)-1-C-(indol-3-yl)glycerol 3-phosphate + L-serine = D-glyceraldehyde 3-phosphate + L-tryptophan + H2O</text>
        <dbReference type="Rhea" id="RHEA:10532"/>
        <dbReference type="ChEBI" id="CHEBI:15377"/>
        <dbReference type="ChEBI" id="CHEBI:33384"/>
        <dbReference type="ChEBI" id="CHEBI:57912"/>
        <dbReference type="ChEBI" id="CHEBI:58866"/>
        <dbReference type="ChEBI" id="CHEBI:59776"/>
        <dbReference type="EC" id="4.2.1.20"/>
    </reaction>
</comment>
<dbReference type="GO" id="GO:0004834">
    <property type="term" value="F:tryptophan synthase activity"/>
    <property type="evidence" value="ECO:0007669"/>
    <property type="project" value="UniProtKB-EC"/>
</dbReference>
<dbReference type="EMBL" id="JBHSEF010000021">
    <property type="protein sequence ID" value="MFC4354952.1"/>
    <property type="molecule type" value="Genomic_DNA"/>
</dbReference>
<accession>A0ABV8UUE5</accession>
<evidence type="ECO:0000256" key="4">
    <source>
        <dbReference type="ARBA" id="ARBA00022822"/>
    </source>
</evidence>
<protein>
    <recommendedName>
        <fullName evidence="8">Tryptophan synthase alpha chain</fullName>
        <ecNumber evidence="8">4.2.1.20</ecNumber>
    </recommendedName>
</protein>
<name>A0ABV8UUE5_9BACL</name>
<keyword evidence="3 8" id="KW-0028">Amino-acid biosynthesis</keyword>
<reference evidence="11" key="1">
    <citation type="journal article" date="2019" name="Int. J. Syst. Evol. Microbiol.">
        <title>The Global Catalogue of Microorganisms (GCM) 10K type strain sequencing project: providing services to taxonomists for standard genome sequencing and annotation.</title>
        <authorList>
            <consortium name="The Broad Institute Genomics Platform"/>
            <consortium name="The Broad Institute Genome Sequencing Center for Infectious Disease"/>
            <person name="Wu L."/>
            <person name="Ma J."/>
        </authorList>
    </citation>
    <scope>NUCLEOTIDE SEQUENCE [LARGE SCALE GENOMIC DNA]</scope>
    <source>
        <strain evidence="11">CCUG 50353</strain>
    </source>
</reference>
<evidence type="ECO:0000256" key="9">
    <source>
        <dbReference type="RuleBase" id="RU003662"/>
    </source>
</evidence>
<evidence type="ECO:0000256" key="2">
    <source>
        <dbReference type="ARBA" id="ARBA00011270"/>
    </source>
</evidence>
<gene>
    <name evidence="8 10" type="primary">trpA</name>
    <name evidence="10" type="ORF">ACFO0S_07820</name>
</gene>
<feature type="active site" description="Proton acceptor" evidence="8">
    <location>
        <position position="60"/>
    </location>
</feature>
<evidence type="ECO:0000256" key="6">
    <source>
        <dbReference type="ARBA" id="ARBA00023239"/>
    </source>
</evidence>
<comment type="caution">
    <text evidence="10">The sequence shown here is derived from an EMBL/GenBank/DDBJ whole genome shotgun (WGS) entry which is preliminary data.</text>
</comment>
<dbReference type="NCBIfam" id="TIGR00262">
    <property type="entry name" value="trpA"/>
    <property type="match status" value="1"/>
</dbReference>
<dbReference type="HAMAP" id="MF_00131">
    <property type="entry name" value="Trp_synth_alpha"/>
    <property type="match status" value="1"/>
</dbReference>
<dbReference type="CDD" id="cd04724">
    <property type="entry name" value="Tryptophan_synthase_alpha"/>
    <property type="match status" value="1"/>
</dbReference>